<evidence type="ECO:0000313" key="2">
    <source>
        <dbReference type="Proteomes" id="UP001324427"/>
    </source>
</evidence>
<evidence type="ECO:0000313" key="1">
    <source>
        <dbReference type="EMBL" id="KAK4542914.1"/>
    </source>
</evidence>
<dbReference type="Pfam" id="PF12239">
    <property type="entry name" value="DUF3605"/>
    <property type="match status" value="1"/>
</dbReference>
<dbReference type="PANTHER" id="PTHR35020">
    <property type="entry name" value="N-ACETYLGLUCOSAMINE-INDUCED PROTEIN 1"/>
    <property type="match status" value="1"/>
</dbReference>
<dbReference type="AlphaFoldDB" id="A0AAV9JCG4"/>
<evidence type="ECO:0008006" key="3">
    <source>
        <dbReference type="Google" id="ProtNLM"/>
    </source>
</evidence>
<gene>
    <name evidence="1" type="ORF">LTR36_006103</name>
</gene>
<dbReference type="PANTHER" id="PTHR35020:SF4">
    <property type="entry name" value="N-ACETYLGLUCOSAMINE-INDUCED PROTEIN 1"/>
    <property type="match status" value="1"/>
</dbReference>
<proteinExistence type="predicted"/>
<sequence length="232" mass="27123">MASRGTTKISFWNVNVPSSRHTADCPDFLEYALENEKDRGILATPDAQYHRQTWQEVRQFILDNRLDLFQRVPSDLRRYREYNAKLTREYGSVMQFVMQERLGWEDQEAKAAPFKDPGDIKILYNDWPYGFAERIIHLVIWTKFDLVSDPATDDLTPQARREIDDFVDETIVRKCGEENVIWFKNWSSLKSIHAVEHFHVMLFEPDMEFVKQITGGDVPLAEKIKSDGEASS</sequence>
<dbReference type="InterPro" id="IPR022036">
    <property type="entry name" value="DUF3605"/>
</dbReference>
<name>A0AAV9JCG4_9PEZI</name>
<dbReference type="GO" id="GO:0005737">
    <property type="term" value="C:cytoplasm"/>
    <property type="evidence" value="ECO:0007669"/>
    <property type="project" value="TreeGrafter"/>
</dbReference>
<reference evidence="1 2" key="1">
    <citation type="submission" date="2021-11" db="EMBL/GenBank/DDBJ databases">
        <title>Black yeast isolated from Biological Soil Crust.</title>
        <authorList>
            <person name="Kurbessoian T."/>
        </authorList>
    </citation>
    <scope>NUCLEOTIDE SEQUENCE [LARGE SCALE GENOMIC DNA]</scope>
    <source>
        <strain evidence="1 2">CCFEE 5522</strain>
    </source>
</reference>
<accession>A0AAV9JCG4</accession>
<comment type="caution">
    <text evidence="1">The sequence shown here is derived from an EMBL/GenBank/DDBJ whole genome shotgun (WGS) entry which is preliminary data.</text>
</comment>
<keyword evidence="2" id="KW-1185">Reference proteome</keyword>
<protein>
    <recommendedName>
        <fullName evidence="3">N-acetylglucosamine-induced protein 1</fullName>
    </recommendedName>
</protein>
<dbReference type="EMBL" id="JAVFHQ010000037">
    <property type="protein sequence ID" value="KAK4542914.1"/>
    <property type="molecule type" value="Genomic_DNA"/>
</dbReference>
<dbReference type="Proteomes" id="UP001324427">
    <property type="component" value="Unassembled WGS sequence"/>
</dbReference>
<dbReference type="GO" id="GO:0006044">
    <property type="term" value="P:N-acetylglucosamine metabolic process"/>
    <property type="evidence" value="ECO:0007669"/>
    <property type="project" value="TreeGrafter"/>
</dbReference>
<organism evidence="1 2">
    <name type="scientific">Oleoguttula mirabilis</name>
    <dbReference type="NCBI Taxonomy" id="1507867"/>
    <lineage>
        <taxon>Eukaryota</taxon>
        <taxon>Fungi</taxon>
        <taxon>Dikarya</taxon>
        <taxon>Ascomycota</taxon>
        <taxon>Pezizomycotina</taxon>
        <taxon>Dothideomycetes</taxon>
        <taxon>Dothideomycetidae</taxon>
        <taxon>Mycosphaerellales</taxon>
        <taxon>Teratosphaeriaceae</taxon>
        <taxon>Oleoguttula</taxon>
    </lineage>
</organism>